<evidence type="ECO:0000313" key="4">
    <source>
        <dbReference type="Proteomes" id="UP000239388"/>
    </source>
</evidence>
<feature type="domain" description="NAD(P)-binding" evidence="2">
    <location>
        <begin position="7"/>
        <end position="134"/>
    </location>
</feature>
<sequence length="252" mass="26467">MKIVVMGGRGLIGSQLVNLLTQQGHEAIPASPSTGVNAVTGEGLAAVLAGADVVVDVTNSPSFADDDVLAFFDTSTKNLLAAEAAAEVGHHVALSIVGCDRIPDSGYMRAKVAQEKRIQAGSVPYTIVRATQFHEFLCGIADASLVDGKVMLPPAPIQPIAASEVTEFLAEVAGKTPTNETIDLAGPERLRIDQAVQQALTAQGDRRTVTTDPYATYFGTQLKEDSIVPTGAYVKGKQTLTEWLKAATVNVH</sequence>
<dbReference type="AlphaFoldDB" id="A0A2S8F6T2"/>
<dbReference type="InterPro" id="IPR036291">
    <property type="entry name" value="NAD(P)-bd_dom_sf"/>
</dbReference>
<dbReference type="InterPro" id="IPR051164">
    <property type="entry name" value="NmrA-like_oxidored"/>
</dbReference>
<comment type="caution">
    <text evidence="3">The sequence shown here is derived from an EMBL/GenBank/DDBJ whole genome shotgun (WGS) entry which is preliminary data.</text>
</comment>
<dbReference type="SUPFAM" id="SSF51735">
    <property type="entry name" value="NAD(P)-binding Rossmann-fold domains"/>
    <property type="match status" value="1"/>
</dbReference>
<dbReference type="EMBL" id="PUIB01000026">
    <property type="protein sequence ID" value="PQO27862.1"/>
    <property type="molecule type" value="Genomic_DNA"/>
</dbReference>
<reference evidence="3 4" key="1">
    <citation type="submission" date="2018-02" db="EMBL/GenBank/DDBJ databases">
        <title>Comparative genomes isolates from brazilian mangrove.</title>
        <authorList>
            <person name="Araujo J.E."/>
            <person name="Taketani R.G."/>
            <person name="Silva M.C.P."/>
            <person name="Loureco M.V."/>
            <person name="Andreote F.D."/>
        </authorList>
    </citation>
    <scope>NUCLEOTIDE SEQUENCE [LARGE SCALE GENOMIC DNA]</scope>
    <source>
        <strain evidence="3 4">NAP PRIS-MGV</strain>
    </source>
</reference>
<evidence type="ECO:0000313" key="3">
    <source>
        <dbReference type="EMBL" id="PQO27862.1"/>
    </source>
</evidence>
<evidence type="ECO:0000259" key="2">
    <source>
        <dbReference type="Pfam" id="PF13460"/>
    </source>
</evidence>
<dbReference type="InterPro" id="IPR016040">
    <property type="entry name" value="NAD(P)-bd_dom"/>
</dbReference>
<organism evidence="3 4">
    <name type="scientific">Blastopirellula marina</name>
    <dbReference type="NCBI Taxonomy" id="124"/>
    <lineage>
        <taxon>Bacteria</taxon>
        <taxon>Pseudomonadati</taxon>
        <taxon>Planctomycetota</taxon>
        <taxon>Planctomycetia</taxon>
        <taxon>Pirellulales</taxon>
        <taxon>Pirellulaceae</taxon>
        <taxon>Blastopirellula</taxon>
    </lineage>
</organism>
<protein>
    <submittedName>
        <fullName evidence="3">NmrA family transcriptional regulator</fullName>
    </submittedName>
</protein>
<evidence type="ECO:0000256" key="1">
    <source>
        <dbReference type="ARBA" id="ARBA00022857"/>
    </source>
</evidence>
<keyword evidence="1" id="KW-0521">NADP</keyword>
<name>A0A2S8F6T2_9BACT</name>
<gene>
    <name evidence="3" type="ORF">C5Y98_26400</name>
</gene>
<dbReference type="Gene3D" id="3.40.50.720">
    <property type="entry name" value="NAD(P)-binding Rossmann-like Domain"/>
    <property type="match status" value="1"/>
</dbReference>
<accession>A0A2S8F6T2</accession>
<dbReference type="Pfam" id="PF13460">
    <property type="entry name" value="NAD_binding_10"/>
    <property type="match status" value="1"/>
</dbReference>
<dbReference type="RefSeq" id="WP_105359026.1">
    <property type="nucleotide sequence ID" value="NZ_PUIB01000026.1"/>
</dbReference>
<dbReference type="PANTHER" id="PTHR42748:SF3">
    <property type="entry name" value="BLL4366 PROTEIN"/>
    <property type="match status" value="1"/>
</dbReference>
<dbReference type="OrthoDB" id="152510at2"/>
<dbReference type="Proteomes" id="UP000239388">
    <property type="component" value="Unassembled WGS sequence"/>
</dbReference>
<dbReference type="PANTHER" id="PTHR42748">
    <property type="entry name" value="NITROGEN METABOLITE REPRESSION PROTEIN NMRA FAMILY MEMBER"/>
    <property type="match status" value="1"/>
</dbReference>
<proteinExistence type="predicted"/>